<protein>
    <submittedName>
        <fullName evidence="1">Uncharacterized protein</fullName>
    </submittedName>
</protein>
<dbReference type="EMBL" id="MU274915">
    <property type="protein sequence ID" value="KAI0088113.1"/>
    <property type="molecule type" value="Genomic_DNA"/>
</dbReference>
<name>A0ACB8U1E3_9APHY</name>
<dbReference type="Proteomes" id="UP001055072">
    <property type="component" value="Unassembled WGS sequence"/>
</dbReference>
<accession>A0ACB8U1E3</accession>
<gene>
    <name evidence="1" type="ORF">BDY19DRAFT_211641</name>
</gene>
<evidence type="ECO:0000313" key="2">
    <source>
        <dbReference type="Proteomes" id="UP001055072"/>
    </source>
</evidence>
<reference evidence="1" key="1">
    <citation type="journal article" date="2021" name="Environ. Microbiol.">
        <title>Gene family expansions and transcriptome signatures uncover fungal adaptations to wood decay.</title>
        <authorList>
            <person name="Hage H."/>
            <person name="Miyauchi S."/>
            <person name="Viragh M."/>
            <person name="Drula E."/>
            <person name="Min B."/>
            <person name="Chaduli D."/>
            <person name="Navarro D."/>
            <person name="Favel A."/>
            <person name="Norest M."/>
            <person name="Lesage-Meessen L."/>
            <person name="Balint B."/>
            <person name="Merenyi Z."/>
            <person name="de Eugenio L."/>
            <person name="Morin E."/>
            <person name="Martinez A.T."/>
            <person name="Baldrian P."/>
            <person name="Stursova M."/>
            <person name="Martinez M.J."/>
            <person name="Novotny C."/>
            <person name="Magnuson J.K."/>
            <person name="Spatafora J.W."/>
            <person name="Maurice S."/>
            <person name="Pangilinan J."/>
            <person name="Andreopoulos W."/>
            <person name="LaButti K."/>
            <person name="Hundley H."/>
            <person name="Na H."/>
            <person name="Kuo A."/>
            <person name="Barry K."/>
            <person name="Lipzen A."/>
            <person name="Henrissat B."/>
            <person name="Riley R."/>
            <person name="Ahrendt S."/>
            <person name="Nagy L.G."/>
            <person name="Grigoriev I.V."/>
            <person name="Martin F."/>
            <person name="Rosso M.N."/>
        </authorList>
    </citation>
    <scope>NUCLEOTIDE SEQUENCE</scope>
    <source>
        <strain evidence="1">CBS 384.51</strain>
    </source>
</reference>
<organism evidence="1 2">
    <name type="scientific">Irpex rosettiformis</name>
    <dbReference type="NCBI Taxonomy" id="378272"/>
    <lineage>
        <taxon>Eukaryota</taxon>
        <taxon>Fungi</taxon>
        <taxon>Dikarya</taxon>
        <taxon>Basidiomycota</taxon>
        <taxon>Agaricomycotina</taxon>
        <taxon>Agaricomycetes</taxon>
        <taxon>Polyporales</taxon>
        <taxon>Irpicaceae</taxon>
        <taxon>Irpex</taxon>
    </lineage>
</organism>
<proteinExistence type="predicted"/>
<sequence length="521" mass="58368">MVVVFQVSEYPTWQRDQSKPASDNADRKQVPSQSVSYPDHSLLLSLPPTLNSETFDSGTLSHPMATQEEDAIAKELNQQLRSIRAAPRNSEKAASLERDFVRRLIELVSCPYSSVKTLVARNLPNYVTSSEDFEEDILNAVYDLCEDLDSNIRKEGYAAITKVSTHLKKYVKRNADVLVQLLQSDEPDEVKVVELQLVKHLDMNPTVTLNVLCDQVVPTEEVLDEEEQAVRDRLRSLVIEFMRGRAKQNIIRHATAGPTDPTVALLFDRVTDFISRLSPSDSEILVKDIMLSLPGTGSGSERSKQLLLAILEATETTFQSESQNQTANLLTHTRHLMSLASYIALEKSLASPGEIVRFWCPNRISTVTAEDLDETFRLFAFDNILRAYDNIPAQNIKADAPAQVRKSLLDACIPLLSRALETRVDAQKSWSAYRGLLKASKQHAVEMGWKVPSSLVSALQTIQVQGEEDIAVAEGEEKTLLEEVQNLTLVRTGQSSILANCVQHFSLLYLNSHYLGYRKVW</sequence>
<evidence type="ECO:0000313" key="1">
    <source>
        <dbReference type="EMBL" id="KAI0088113.1"/>
    </source>
</evidence>
<comment type="caution">
    <text evidence="1">The sequence shown here is derived from an EMBL/GenBank/DDBJ whole genome shotgun (WGS) entry which is preliminary data.</text>
</comment>
<keyword evidence="2" id="KW-1185">Reference proteome</keyword>